<dbReference type="AlphaFoldDB" id="A0ABD3JBD0"/>
<evidence type="ECO:0000256" key="1">
    <source>
        <dbReference type="SAM" id="MobiDB-lite"/>
    </source>
</evidence>
<name>A0ABD3JBD0_EUCGL</name>
<proteinExistence type="predicted"/>
<dbReference type="Proteomes" id="UP001634007">
    <property type="component" value="Unassembled WGS sequence"/>
</dbReference>
<evidence type="ECO:0000313" key="2">
    <source>
        <dbReference type="EMBL" id="KAL3725326.1"/>
    </source>
</evidence>
<reference evidence="2 3" key="1">
    <citation type="submission" date="2024-11" db="EMBL/GenBank/DDBJ databases">
        <title>Chromosome-level genome assembly of Eucalyptus globulus Labill. provides insights into its genome evolution.</title>
        <authorList>
            <person name="Li X."/>
        </authorList>
    </citation>
    <scope>NUCLEOTIDE SEQUENCE [LARGE SCALE GENOMIC DNA]</scope>
    <source>
        <strain evidence="2">CL2024</strain>
        <tissue evidence="2">Fresh tender leaves</tissue>
    </source>
</reference>
<dbReference type="Pfam" id="PF12023">
    <property type="entry name" value="DUF3511"/>
    <property type="match status" value="1"/>
</dbReference>
<sequence length="112" mass="12253">MDGYGSYGGGGDRRMEIVSGKGLGACHRPYSPTTHHPPPPPMPARDSWSGHHGGGAAGAAAAKPWGFTDPEMKRKKRIARYKAYTVEGRVKASLRRGFQWIKNRCSQMVHGY</sequence>
<accession>A0ABD3JBD0</accession>
<dbReference type="PANTHER" id="PTHR33193:SF13">
    <property type="entry name" value="EXPRESSED PROTEIN"/>
    <property type="match status" value="1"/>
</dbReference>
<organism evidence="2 3">
    <name type="scientific">Eucalyptus globulus</name>
    <name type="common">Tasmanian blue gum</name>
    <dbReference type="NCBI Taxonomy" id="34317"/>
    <lineage>
        <taxon>Eukaryota</taxon>
        <taxon>Viridiplantae</taxon>
        <taxon>Streptophyta</taxon>
        <taxon>Embryophyta</taxon>
        <taxon>Tracheophyta</taxon>
        <taxon>Spermatophyta</taxon>
        <taxon>Magnoliopsida</taxon>
        <taxon>eudicotyledons</taxon>
        <taxon>Gunneridae</taxon>
        <taxon>Pentapetalae</taxon>
        <taxon>rosids</taxon>
        <taxon>malvids</taxon>
        <taxon>Myrtales</taxon>
        <taxon>Myrtaceae</taxon>
        <taxon>Myrtoideae</taxon>
        <taxon>Eucalypteae</taxon>
        <taxon>Eucalyptus</taxon>
    </lineage>
</organism>
<dbReference type="PANTHER" id="PTHR33193">
    <property type="entry name" value="DOMAIN PROTEIN, PUTATIVE (DUF3511)-RELATED"/>
    <property type="match status" value="1"/>
</dbReference>
<comment type="caution">
    <text evidence="2">The sequence shown here is derived from an EMBL/GenBank/DDBJ whole genome shotgun (WGS) entry which is preliminary data.</text>
</comment>
<gene>
    <name evidence="2" type="ORF">ACJRO7_030351</name>
</gene>
<protein>
    <recommendedName>
        <fullName evidence="4">DUF3511 domain protein</fullName>
    </recommendedName>
</protein>
<evidence type="ECO:0000313" key="3">
    <source>
        <dbReference type="Proteomes" id="UP001634007"/>
    </source>
</evidence>
<keyword evidence="3" id="KW-1185">Reference proteome</keyword>
<feature type="region of interest" description="Disordered" evidence="1">
    <location>
        <begin position="22"/>
        <end position="68"/>
    </location>
</feature>
<dbReference type="InterPro" id="IPR021899">
    <property type="entry name" value="DUF3511"/>
</dbReference>
<evidence type="ECO:0008006" key="4">
    <source>
        <dbReference type="Google" id="ProtNLM"/>
    </source>
</evidence>
<dbReference type="EMBL" id="JBJKBG010000008">
    <property type="protein sequence ID" value="KAL3725326.1"/>
    <property type="molecule type" value="Genomic_DNA"/>
</dbReference>